<dbReference type="PROSITE" id="PS00086">
    <property type="entry name" value="CYTOCHROME_P450"/>
    <property type="match status" value="1"/>
</dbReference>
<dbReference type="AlphaFoldDB" id="A0A8J3NI40"/>
<comment type="cofactor">
    <cofactor evidence="1">
        <name>heme</name>
        <dbReference type="ChEBI" id="CHEBI:30413"/>
    </cofactor>
</comment>
<dbReference type="InterPro" id="IPR002397">
    <property type="entry name" value="Cyt_P450_B"/>
</dbReference>
<dbReference type="PRINTS" id="PR00359">
    <property type="entry name" value="BP450"/>
</dbReference>
<dbReference type="Gene3D" id="1.10.630.10">
    <property type="entry name" value="Cytochrome P450"/>
    <property type="match status" value="1"/>
</dbReference>
<evidence type="ECO:0000256" key="3">
    <source>
        <dbReference type="ARBA" id="ARBA00022617"/>
    </source>
</evidence>
<sequence>MTDLPSMPFEQKHPLEPAPVLQELQEQGPVHRVRTLTGDEAWLVTGYEQVKALYSGDRLARAHPRPSRAPRLTASALFGGRPRENYLSEDADRAWFREVLHTIVSPARLRELRGSLDELVTRLLDELEAAGPPADFVDLVAVPLPTMVICRLLGVPEKDLAKCRRFTEAIADARDEQRSAAGLAALVAYLGKLAARGRAEPGGLLMRLREAPFGVDDNVIGHIGASLMFTGHHTTVVAIGYMALHLLTNPDQRDAVAADPDKLTAAVEEALRVGNVGVNTGGGNGIPTYARSELDIAGTRVRPGELVLLDTGAANHDRTVYADAYRFDIDRSDAAHLTFGHGRHYCPGAPLARLEMQALFAQLIPRFPAMRLAAEVAELRSHHDQITGGLVALPVTW</sequence>
<organism evidence="9 10">
    <name type="scientific">Catellatospora bangladeshensis</name>
    <dbReference type="NCBI Taxonomy" id="310355"/>
    <lineage>
        <taxon>Bacteria</taxon>
        <taxon>Bacillati</taxon>
        <taxon>Actinomycetota</taxon>
        <taxon>Actinomycetes</taxon>
        <taxon>Micromonosporales</taxon>
        <taxon>Micromonosporaceae</taxon>
        <taxon>Catellatospora</taxon>
    </lineage>
</organism>
<keyword evidence="7 8" id="KW-0503">Monooxygenase</keyword>
<evidence type="ECO:0000256" key="4">
    <source>
        <dbReference type="ARBA" id="ARBA00022723"/>
    </source>
</evidence>
<protein>
    <submittedName>
        <fullName evidence="9">Hypothetical cytochrome P450</fullName>
    </submittedName>
</protein>
<dbReference type="Proteomes" id="UP000601223">
    <property type="component" value="Unassembled WGS sequence"/>
</dbReference>
<dbReference type="GO" id="GO:0016705">
    <property type="term" value="F:oxidoreductase activity, acting on paired donors, with incorporation or reduction of molecular oxygen"/>
    <property type="evidence" value="ECO:0007669"/>
    <property type="project" value="InterPro"/>
</dbReference>
<name>A0A8J3NI40_9ACTN</name>
<accession>A0A8J3NI40</accession>
<evidence type="ECO:0000256" key="1">
    <source>
        <dbReference type="ARBA" id="ARBA00001971"/>
    </source>
</evidence>
<reference evidence="9 10" key="1">
    <citation type="submission" date="2021-01" db="EMBL/GenBank/DDBJ databases">
        <title>Whole genome shotgun sequence of Catellatospora bangladeshensis NBRC 107357.</title>
        <authorList>
            <person name="Komaki H."/>
            <person name="Tamura T."/>
        </authorList>
    </citation>
    <scope>NUCLEOTIDE SEQUENCE [LARGE SCALE GENOMIC DNA]</scope>
    <source>
        <strain evidence="9 10">NBRC 107357</strain>
    </source>
</reference>
<dbReference type="GO" id="GO:0020037">
    <property type="term" value="F:heme binding"/>
    <property type="evidence" value="ECO:0007669"/>
    <property type="project" value="InterPro"/>
</dbReference>
<comment type="caution">
    <text evidence="9">The sequence shown here is derived from an EMBL/GenBank/DDBJ whole genome shotgun (WGS) entry which is preliminary data.</text>
</comment>
<dbReference type="Pfam" id="PF00067">
    <property type="entry name" value="p450"/>
    <property type="match status" value="1"/>
</dbReference>
<dbReference type="GO" id="GO:0005506">
    <property type="term" value="F:iron ion binding"/>
    <property type="evidence" value="ECO:0007669"/>
    <property type="project" value="InterPro"/>
</dbReference>
<keyword evidence="10" id="KW-1185">Reference proteome</keyword>
<dbReference type="FunFam" id="1.10.630.10:FF:000018">
    <property type="entry name" value="Cytochrome P450 monooxygenase"/>
    <property type="match status" value="1"/>
</dbReference>
<evidence type="ECO:0000313" key="10">
    <source>
        <dbReference type="Proteomes" id="UP000601223"/>
    </source>
</evidence>
<keyword evidence="3 8" id="KW-0349">Heme</keyword>
<keyword evidence="6 8" id="KW-0408">Iron</keyword>
<dbReference type="RefSeq" id="WP_203743998.1">
    <property type="nucleotide sequence ID" value="NZ_BONF01000009.1"/>
</dbReference>
<keyword evidence="5 8" id="KW-0560">Oxidoreductase</keyword>
<dbReference type="SUPFAM" id="SSF48264">
    <property type="entry name" value="Cytochrome P450"/>
    <property type="match status" value="1"/>
</dbReference>
<dbReference type="InterPro" id="IPR001128">
    <property type="entry name" value="Cyt_P450"/>
</dbReference>
<dbReference type="GO" id="GO:0017000">
    <property type="term" value="P:antibiotic biosynthetic process"/>
    <property type="evidence" value="ECO:0007669"/>
    <property type="project" value="UniProtKB-ARBA"/>
</dbReference>
<evidence type="ECO:0000313" key="9">
    <source>
        <dbReference type="EMBL" id="GIF80458.1"/>
    </source>
</evidence>
<evidence type="ECO:0000256" key="6">
    <source>
        <dbReference type="ARBA" id="ARBA00023004"/>
    </source>
</evidence>
<evidence type="ECO:0000256" key="7">
    <source>
        <dbReference type="ARBA" id="ARBA00023033"/>
    </source>
</evidence>
<dbReference type="PANTHER" id="PTHR46696:SF5">
    <property type="entry name" value="CYTOCHROME P450 BJ-1"/>
    <property type="match status" value="1"/>
</dbReference>
<dbReference type="EMBL" id="BONF01000009">
    <property type="protein sequence ID" value="GIF80458.1"/>
    <property type="molecule type" value="Genomic_DNA"/>
</dbReference>
<evidence type="ECO:0000256" key="2">
    <source>
        <dbReference type="ARBA" id="ARBA00010617"/>
    </source>
</evidence>
<proteinExistence type="inferred from homology"/>
<comment type="similarity">
    <text evidence="2 8">Belongs to the cytochrome P450 family.</text>
</comment>
<evidence type="ECO:0000256" key="5">
    <source>
        <dbReference type="ARBA" id="ARBA00023002"/>
    </source>
</evidence>
<dbReference type="InterPro" id="IPR036396">
    <property type="entry name" value="Cyt_P450_sf"/>
</dbReference>
<dbReference type="InterPro" id="IPR017972">
    <property type="entry name" value="Cyt_P450_CS"/>
</dbReference>
<dbReference type="PRINTS" id="PR00385">
    <property type="entry name" value="P450"/>
</dbReference>
<dbReference type="GO" id="GO:0004497">
    <property type="term" value="F:monooxygenase activity"/>
    <property type="evidence" value="ECO:0007669"/>
    <property type="project" value="UniProtKB-KW"/>
</dbReference>
<dbReference type="PANTHER" id="PTHR46696">
    <property type="entry name" value="P450, PUTATIVE (EUROFUNG)-RELATED"/>
    <property type="match status" value="1"/>
</dbReference>
<evidence type="ECO:0000256" key="8">
    <source>
        <dbReference type="RuleBase" id="RU000461"/>
    </source>
</evidence>
<keyword evidence="4 8" id="KW-0479">Metal-binding</keyword>
<gene>
    <name evidence="9" type="ORF">Cba03nite_18070</name>
</gene>